<accession>D5ZU05</accession>
<name>D5ZU05_STRV1</name>
<dbReference type="eggNOG" id="COG3321">
    <property type="taxonomic scope" value="Bacteria"/>
</dbReference>
<gene>
    <name evidence="6" type="ORF">SSFG_00094</name>
</gene>
<evidence type="ECO:0000313" key="7">
    <source>
        <dbReference type="Proteomes" id="UP000003824"/>
    </source>
</evidence>
<feature type="compositionally biased region" description="Low complexity" evidence="4">
    <location>
        <begin position="344"/>
        <end position="360"/>
    </location>
</feature>
<dbReference type="PANTHER" id="PTHR43775">
    <property type="entry name" value="FATTY ACID SYNTHASE"/>
    <property type="match status" value="1"/>
</dbReference>
<keyword evidence="2" id="KW-0511">Multifunctional enzyme</keyword>
<dbReference type="PANTHER" id="PTHR43775:SF51">
    <property type="entry name" value="INACTIVE PHENOLPHTHIOCEROL SYNTHESIS POLYKETIDE SYNTHASE TYPE I PKS1-RELATED"/>
    <property type="match status" value="1"/>
</dbReference>
<feature type="region of interest" description="Disordered" evidence="4">
    <location>
        <begin position="447"/>
        <end position="631"/>
    </location>
</feature>
<feature type="compositionally biased region" description="Basic residues" evidence="4">
    <location>
        <begin position="419"/>
        <end position="431"/>
    </location>
</feature>
<dbReference type="Gene3D" id="3.40.366.10">
    <property type="entry name" value="Malonyl-Coenzyme A Acyl Carrier Protein, domain 2"/>
    <property type="match status" value="1"/>
</dbReference>
<feature type="compositionally biased region" description="Basic and acidic residues" evidence="4">
    <location>
        <begin position="585"/>
        <end position="594"/>
    </location>
</feature>
<feature type="domain" description="Malonyl-CoA:ACP transacylase (MAT)" evidence="5">
    <location>
        <begin position="2"/>
        <end position="227"/>
    </location>
</feature>
<proteinExistence type="predicted"/>
<evidence type="ECO:0000256" key="2">
    <source>
        <dbReference type="ARBA" id="ARBA00023268"/>
    </source>
</evidence>
<dbReference type="InterPro" id="IPR016036">
    <property type="entry name" value="Malonyl_transacylase_ACP-bd"/>
</dbReference>
<dbReference type="SMART" id="SM00827">
    <property type="entry name" value="PKS_AT"/>
    <property type="match status" value="1"/>
</dbReference>
<dbReference type="Pfam" id="PF00698">
    <property type="entry name" value="Acyl_transf_1"/>
    <property type="match status" value="1"/>
</dbReference>
<dbReference type="InterPro" id="IPR001227">
    <property type="entry name" value="Ac_transferase_dom_sf"/>
</dbReference>
<keyword evidence="1" id="KW-0808">Transferase</keyword>
<sequence>MVQPVLWAVMVSLAALWEAAGVRPDAVAGHSQGEIAAAVVAGALSLEDGARVVALRSRAITVLAGRGGMVSVPLPADEVRALLPEGVAVAAVNGPSSVVVAGDVAGLETVLASVQRARRIPVDYASHSAHVEEIREELLTTLADLTPRSAEIPFYSTVTGGLLDTAALDADYWYRNLRRTVELETTVRALGAAGHDVFVEVSPHPVLTSAIEETAEGAVVGTLRRQAGGWDRFLLSVAELHVAGVLVDWSVAFPGARRVALPTYALPAQAVLAGPGHRAHRRRCRRPPADRPGAARRRQRHPVAHRPPVTAHPPVAGRPRRRRHRGGARRGPGGDRAARRPGPRLRSAGRADGGDPAPARTGRAAHRPAVRGGSRHGGAAPVRRPLHVRRGALDPARHRMARARRGHGRSAGRRPVAAGRRRTGAHRRPLRHLRRGWHRVRPRISGVDRRLAPGRTDLRGGGPARAAAARPAGVRRPPGAPRRGAADRRTDPRRGRRRARPALLLRRCRPARRARRRPAGRDHGAGRERGVRPRERPRRPARAHGGLPHAAPPHRPGSPRLAVPRRLGAPPAAAGGGAPRHRDPRRAGRADRGGGPRGHPPGAHPAPGVAGRRPPRRRPPGRRHPWRHRHG</sequence>
<feature type="compositionally biased region" description="Basic residues" evidence="4">
    <location>
        <begin position="318"/>
        <end position="328"/>
    </location>
</feature>
<dbReference type="GO" id="GO:0006633">
    <property type="term" value="P:fatty acid biosynthetic process"/>
    <property type="evidence" value="ECO:0007669"/>
    <property type="project" value="TreeGrafter"/>
</dbReference>
<feature type="compositionally biased region" description="Low complexity" evidence="4">
    <location>
        <begin position="559"/>
        <end position="573"/>
    </location>
</feature>
<evidence type="ECO:0000313" key="6">
    <source>
        <dbReference type="EMBL" id="EFE64839.2"/>
    </source>
</evidence>
<evidence type="ECO:0000256" key="1">
    <source>
        <dbReference type="ARBA" id="ARBA00022679"/>
    </source>
</evidence>
<dbReference type="InterPro" id="IPR016035">
    <property type="entry name" value="Acyl_Trfase/lysoPLipase"/>
</dbReference>
<dbReference type="SUPFAM" id="SSF52151">
    <property type="entry name" value="FabD/lysophospholipase-like"/>
    <property type="match status" value="1"/>
</dbReference>
<dbReference type="EMBL" id="DS999641">
    <property type="protein sequence ID" value="EFE64839.2"/>
    <property type="molecule type" value="Genomic_DNA"/>
</dbReference>
<feature type="compositionally biased region" description="Low complexity" evidence="4">
    <location>
        <begin position="464"/>
        <end position="483"/>
    </location>
</feature>
<reference evidence="7" key="1">
    <citation type="submission" date="2008-12" db="EMBL/GenBank/DDBJ databases">
        <title>Annotation of Streptomyces ghanaensis ATCC 14672.</title>
        <authorList>
            <consortium name="The Broad Institute Genome Sequencing Platform"/>
            <consortium name="Broad Institute Microbial Sequencing Center"/>
            <person name="Fischbach M."/>
            <person name="Ward D."/>
            <person name="Young S."/>
            <person name="Kodira C.D."/>
            <person name="Zeng Q."/>
            <person name="Koehrsen M."/>
            <person name="Godfrey P."/>
            <person name="Alvarado L."/>
            <person name="Berlin A.M."/>
            <person name="Borenstein D."/>
            <person name="Chen Z."/>
            <person name="Engels R."/>
            <person name="Freedman E."/>
            <person name="Gellesch M."/>
            <person name="Goldberg J."/>
            <person name="Griggs A."/>
            <person name="Gujja S."/>
            <person name="Heiman D.I."/>
            <person name="Hepburn T.A."/>
            <person name="Howarth C."/>
            <person name="Jen D."/>
            <person name="Larson L."/>
            <person name="Lewis B."/>
            <person name="Mehta T."/>
            <person name="Park D."/>
            <person name="Pearson M."/>
            <person name="Roberts A."/>
            <person name="Saif S."/>
            <person name="Shea T.D."/>
            <person name="Shenoy N."/>
            <person name="Sisk P."/>
            <person name="Stolte C."/>
            <person name="Sykes S.N."/>
            <person name="Walk T."/>
            <person name="White J."/>
            <person name="Yandava C."/>
            <person name="Straight P."/>
            <person name="Clardy J."/>
            <person name="Hung D."/>
            <person name="Kolter R."/>
            <person name="Mekalanos J."/>
            <person name="Walker S."/>
            <person name="Walsh C.T."/>
            <person name="Wieland B.L.C."/>
            <person name="Ilzarbe M."/>
            <person name="Galagan J."/>
            <person name="Nusbaum C."/>
            <person name="Birren B."/>
        </authorList>
    </citation>
    <scope>NUCLEOTIDE SEQUENCE [LARGE SCALE GENOMIC DNA]</scope>
    <source>
        <strain evidence="7">ATCC 14672 / DSM 40746 / JCM 4963 / KCTC 9882 / NRRL B-12104 / FH 1290</strain>
    </source>
</reference>
<feature type="compositionally biased region" description="Basic residues" evidence="4">
    <location>
        <begin position="294"/>
        <end position="304"/>
    </location>
</feature>
<evidence type="ECO:0000256" key="4">
    <source>
        <dbReference type="SAM" id="MobiDB-lite"/>
    </source>
</evidence>
<feature type="compositionally biased region" description="Basic residues" evidence="4">
    <location>
        <begin position="277"/>
        <end position="286"/>
    </location>
</feature>
<feature type="region of interest" description="Disordered" evidence="4">
    <location>
        <begin position="273"/>
        <end position="431"/>
    </location>
</feature>
<organism evidence="6 7">
    <name type="scientific">Streptomyces viridosporus (strain ATCC 14672 / DSM 40746 / JCM 4963 / KCTC 9882 / NRRL B-12104 / FH 1290)</name>
    <name type="common">Streptomyces ghanaensis</name>
    <dbReference type="NCBI Taxonomy" id="566461"/>
    <lineage>
        <taxon>Bacteria</taxon>
        <taxon>Bacillati</taxon>
        <taxon>Actinomycetota</taxon>
        <taxon>Actinomycetes</taxon>
        <taxon>Kitasatosporales</taxon>
        <taxon>Streptomycetaceae</taxon>
        <taxon>Streptomyces</taxon>
    </lineage>
</organism>
<feature type="compositionally biased region" description="Basic residues" evidence="4">
    <location>
        <begin position="398"/>
        <end position="412"/>
    </location>
</feature>
<feature type="compositionally biased region" description="Basic and acidic residues" evidence="4">
    <location>
        <begin position="519"/>
        <end position="534"/>
    </location>
</feature>
<dbReference type="SUPFAM" id="SSF55048">
    <property type="entry name" value="Probable ACP-binding domain of malonyl-CoA ACP transacylase"/>
    <property type="match status" value="1"/>
</dbReference>
<feature type="compositionally biased region" description="Basic and acidic residues" evidence="4">
    <location>
        <begin position="484"/>
        <end position="493"/>
    </location>
</feature>
<dbReference type="InterPro" id="IPR050091">
    <property type="entry name" value="PKS_NRPS_Biosynth_Enz"/>
</dbReference>
<feature type="compositionally biased region" description="Basic residues" evidence="4">
    <location>
        <begin position="494"/>
        <end position="518"/>
    </location>
</feature>
<dbReference type="AlphaFoldDB" id="D5ZU05"/>
<dbReference type="InterPro" id="IPR014043">
    <property type="entry name" value="Acyl_transferase_dom"/>
</dbReference>
<keyword evidence="3" id="KW-0012">Acyltransferase</keyword>
<feature type="compositionally biased region" description="Basic residues" evidence="4">
    <location>
        <begin position="613"/>
        <end position="631"/>
    </location>
</feature>
<evidence type="ECO:0000259" key="5">
    <source>
        <dbReference type="SMART" id="SM00827"/>
    </source>
</evidence>
<protein>
    <submittedName>
        <fullName evidence="6">Polyketide synthase</fullName>
    </submittedName>
</protein>
<dbReference type="GO" id="GO:0004312">
    <property type="term" value="F:fatty acid synthase activity"/>
    <property type="evidence" value="ECO:0007669"/>
    <property type="project" value="TreeGrafter"/>
</dbReference>
<dbReference type="Proteomes" id="UP000003824">
    <property type="component" value="Unassembled WGS sequence"/>
</dbReference>
<evidence type="ECO:0000256" key="3">
    <source>
        <dbReference type="ARBA" id="ARBA00023315"/>
    </source>
</evidence>